<dbReference type="Proteomes" id="UP000197619">
    <property type="component" value="Unassembled WGS sequence"/>
</dbReference>
<protein>
    <submittedName>
        <fullName evidence="2">Uncharacterized protein</fullName>
    </submittedName>
</protein>
<dbReference type="AlphaFoldDB" id="A0A218UFL8"/>
<sequence>MIFSPPLHSAGGVGHIPPPASPSILRGITRLAALRTGCRTEGPRRGCRRGILAYARLDKADEKPDGPLSSFFCTTWDLSERIDCSRRTGEGLLRSSRPPPLIAARRGSGQAAESGQHRAETEGSSVHRASPLGWCPWEC</sequence>
<organism evidence="2 3">
    <name type="scientific">Lonchura striata</name>
    <name type="common">white-rumped munia</name>
    <dbReference type="NCBI Taxonomy" id="40157"/>
    <lineage>
        <taxon>Eukaryota</taxon>
        <taxon>Metazoa</taxon>
        <taxon>Chordata</taxon>
        <taxon>Craniata</taxon>
        <taxon>Vertebrata</taxon>
        <taxon>Euteleostomi</taxon>
        <taxon>Archelosauria</taxon>
        <taxon>Archosauria</taxon>
        <taxon>Dinosauria</taxon>
        <taxon>Saurischia</taxon>
        <taxon>Theropoda</taxon>
        <taxon>Coelurosauria</taxon>
        <taxon>Aves</taxon>
        <taxon>Neognathae</taxon>
        <taxon>Neoaves</taxon>
        <taxon>Telluraves</taxon>
        <taxon>Australaves</taxon>
        <taxon>Passeriformes</taxon>
        <taxon>Passeroidea</taxon>
        <taxon>Estrildidae</taxon>
        <taxon>Estrildinae</taxon>
        <taxon>Lonchura</taxon>
    </lineage>
</organism>
<name>A0A218UFL8_9PASE</name>
<evidence type="ECO:0000313" key="2">
    <source>
        <dbReference type="EMBL" id="OWK52230.1"/>
    </source>
</evidence>
<gene>
    <name evidence="2" type="ORF">RLOC_00012435</name>
</gene>
<accession>A0A218UFL8</accession>
<keyword evidence="3" id="KW-1185">Reference proteome</keyword>
<dbReference type="EMBL" id="MUZQ01000363">
    <property type="protein sequence ID" value="OWK52230.1"/>
    <property type="molecule type" value="Genomic_DNA"/>
</dbReference>
<feature type="region of interest" description="Disordered" evidence="1">
    <location>
        <begin position="89"/>
        <end position="127"/>
    </location>
</feature>
<evidence type="ECO:0000313" key="3">
    <source>
        <dbReference type="Proteomes" id="UP000197619"/>
    </source>
</evidence>
<evidence type="ECO:0000256" key="1">
    <source>
        <dbReference type="SAM" id="MobiDB-lite"/>
    </source>
</evidence>
<reference evidence="2 3" key="1">
    <citation type="submission" date="2017-05" db="EMBL/GenBank/DDBJ databases">
        <title>Genome of assembly of the Bengalese finch, Lonchura striata domestica.</title>
        <authorList>
            <person name="Colquitt B.M."/>
            <person name="Brainard M.S."/>
        </authorList>
    </citation>
    <scope>NUCLEOTIDE SEQUENCE [LARGE SCALE GENOMIC DNA]</scope>
    <source>
        <strain evidence="2">White83orange57</strain>
    </source>
</reference>
<proteinExistence type="predicted"/>
<comment type="caution">
    <text evidence="2">The sequence shown here is derived from an EMBL/GenBank/DDBJ whole genome shotgun (WGS) entry which is preliminary data.</text>
</comment>